<dbReference type="NCBIfam" id="TIGR04381">
    <property type="entry name" value="HTH_TypR"/>
    <property type="match status" value="1"/>
</dbReference>
<keyword evidence="4" id="KW-0547">Nucleotide-binding</keyword>
<dbReference type="InterPro" id="IPR009057">
    <property type="entry name" value="Homeodomain-like_sf"/>
</dbReference>
<feature type="domain" description="ACT" evidence="13">
    <location>
        <begin position="2"/>
        <end position="73"/>
    </location>
</feature>
<evidence type="ECO:0000313" key="15">
    <source>
        <dbReference type="Proteomes" id="UP001157134"/>
    </source>
</evidence>
<dbReference type="PROSITE" id="PS50045">
    <property type="entry name" value="SIGMA54_INTERACT_4"/>
    <property type="match status" value="1"/>
</dbReference>
<gene>
    <name evidence="14" type="ORF">tloyanaT_10920</name>
</gene>
<dbReference type="Gene3D" id="1.10.8.60">
    <property type="match status" value="1"/>
</dbReference>
<evidence type="ECO:0000256" key="9">
    <source>
        <dbReference type="ARBA" id="ARBA00023159"/>
    </source>
</evidence>
<dbReference type="InterPro" id="IPR058031">
    <property type="entry name" value="AAA_lid_NorR"/>
</dbReference>
<evidence type="ECO:0000259" key="13">
    <source>
        <dbReference type="PROSITE" id="PS51671"/>
    </source>
</evidence>
<protein>
    <recommendedName>
        <fullName evidence="11">HTH-type transcriptional regulatory protein TyrR</fullName>
    </recommendedName>
</protein>
<dbReference type="PANTHER" id="PTHR32071">
    <property type="entry name" value="TRANSCRIPTIONAL REGULATORY PROTEIN"/>
    <property type="match status" value="1"/>
</dbReference>
<feature type="domain" description="Sigma-54 factor interaction" evidence="12">
    <location>
        <begin position="199"/>
        <end position="429"/>
    </location>
</feature>
<reference evidence="14 15" key="1">
    <citation type="submission" date="2023-03" db="EMBL/GenBank/DDBJ databases">
        <title>Thalassotalea loyana LMG 22536T draft genome sequence.</title>
        <authorList>
            <person name="Sawabe T."/>
        </authorList>
    </citation>
    <scope>NUCLEOTIDE SEQUENCE [LARGE SCALE GENOMIC DNA]</scope>
    <source>
        <strain evidence="14 15">LMG 22536</strain>
    </source>
</reference>
<evidence type="ECO:0000256" key="7">
    <source>
        <dbReference type="ARBA" id="ARBA00023015"/>
    </source>
</evidence>
<keyword evidence="7" id="KW-0805">Transcription regulation</keyword>
<dbReference type="PROSITE" id="PS00688">
    <property type="entry name" value="SIGMA54_INTERACT_3"/>
    <property type="match status" value="1"/>
</dbReference>
<dbReference type="SUPFAM" id="SSF55021">
    <property type="entry name" value="ACT-like"/>
    <property type="match status" value="1"/>
</dbReference>
<dbReference type="PROSITE" id="PS00676">
    <property type="entry name" value="SIGMA54_INTERACT_2"/>
    <property type="match status" value="1"/>
</dbReference>
<comment type="subcellular location">
    <subcellularLocation>
        <location evidence="1">Cytoplasm</location>
    </subcellularLocation>
</comment>
<dbReference type="Gene3D" id="3.30.70.260">
    <property type="match status" value="1"/>
</dbReference>
<keyword evidence="6" id="KW-0067">ATP-binding</keyword>
<dbReference type="Gene3D" id="3.30.450.20">
    <property type="entry name" value="PAS domain"/>
    <property type="match status" value="1"/>
</dbReference>
<dbReference type="Gene3D" id="1.10.10.60">
    <property type="entry name" value="Homeodomain-like"/>
    <property type="match status" value="1"/>
</dbReference>
<dbReference type="InterPro" id="IPR027417">
    <property type="entry name" value="P-loop_NTPase"/>
</dbReference>
<evidence type="ECO:0000256" key="11">
    <source>
        <dbReference type="ARBA" id="ARBA00029500"/>
    </source>
</evidence>
<evidence type="ECO:0000256" key="10">
    <source>
        <dbReference type="ARBA" id="ARBA00023163"/>
    </source>
</evidence>
<keyword evidence="15" id="KW-1185">Reference proteome</keyword>
<dbReference type="InterPro" id="IPR002912">
    <property type="entry name" value="ACT_dom"/>
</dbReference>
<dbReference type="CDD" id="cd00009">
    <property type="entry name" value="AAA"/>
    <property type="match status" value="1"/>
</dbReference>
<dbReference type="InterPro" id="IPR003593">
    <property type="entry name" value="AAA+_ATPase"/>
</dbReference>
<dbReference type="InterPro" id="IPR025944">
    <property type="entry name" value="Sigma_54_int_dom_CS"/>
</dbReference>
<name>A0ABQ6H9P3_9GAMM</name>
<dbReference type="Pfam" id="PF25601">
    <property type="entry name" value="AAA_lid_14"/>
    <property type="match status" value="1"/>
</dbReference>
<dbReference type="InterPro" id="IPR025662">
    <property type="entry name" value="Sigma_54_int_dom_ATP-bd_1"/>
</dbReference>
<keyword evidence="3" id="KW-0678">Repressor</keyword>
<dbReference type="Pfam" id="PF00158">
    <property type="entry name" value="Sigma54_activat"/>
    <property type="match status" value="1"/>
</dbReference>
<dbReference type="Gene3D" id="3.40.50.300">
    <property type="entry name" value="P-loop containing nucleotide triphosphate hydrolases"/>
    <property type="match status" value="1"/>
</dbReference>
<evidence type="ECO:0000256" key="2">
    <source>
        <dbReference type="ARBA" id="ARBA00022490"/>
    </source>
</evidence>
<accession>A0ABQ6H9P3</accession>
<comment type="caution">
    <text evidence="14">The sequence shown here is derived from an EMBL/GenBank/DDBJ whole genome shotgun (WGS) entry which is preliminary data.</text>
</comment>
<evidence type="ECO:0000256" key="8">
    <source>
        <dbReference type="ARBA" id="ARBA00023125"/>
    </source>
</evidence>
<dbReference type="PANTHER" id="PTHR32071:SF3">
    <property type="entry name" value="HTH-TYPE TRANSCRIPTIONAL REGULATORY PROTEIN TYRR"/>
    <property type="match status" value="1"/>
</dbReference>
<evidence type="ECO:0000313" key="14">
    <source>
        <dbReference type="EMBL" id="GLX84840.1"/>
    </source>
</evidence>
<dbReference type="InterPro" id="IPR030828">
    <property type="entry name" value="HTH_TyrR"/>
</dbReference>
<dbReference type="SUPFAM" id="SSF46689">
    <property type="entry name" value="Homeodomain-like"/>
    <property type="match status" value="1"/>
</dbReference>
<dbReference type="Proteomes" id="UP001157134">
    <property type="component" value="Unassembled WGS sequence"/>
</dbReference>
<dbReference type="PROSITE" id="PS51671">
    <property type="entry name" value="ACT"/>
    <property type="match status" value="1"/>
</dbReference>
<dbReference type="EMBL" id="BSSV01000002">
    <property type="protein sequence ID" value="GLX84840.1"/>
    <property type="molecule type" value="Genomic_DNA"/>
</dbReference>
<organism evidence="14 15">
    <name type="scientific">Thalassotalea loyana</name>
    <dbReference type="NCBI Taxonomy" id="280483"/>
    <lineage>
        <taxon>Bacteria</taxon>
        <taxon>Pseudomonadati</taxon>
        <taxon>Pseudomonadota</taxon>
        <taxon>Gammaproteobacteria</taxon>
        <taxon>Alteromonadales</taxon>
        <taxon>Colwelliaceae</taxon>
        <taxon>Thalassotalea</taxon>
    </lineage>
</organism>
<keyword evidence="5" id="KW-0058">Aromatic hydrocarbons catabolism</keyword>
<sequence length="521" mass="57626">MKVAISLEDKLGVSQKVLTVIASHGWNLIAMEVETGIIYVDLEDEQQSLPDIAEALRHLDEYIACEEIDLMPSALKESHLQALLARIAEPILDIDRQGIVITANAAALKLFTEGHELTKVVGQDVYQLLNVARIDMQSKSSRSVSVTVNQQQFIADISTVYADADYQGAVIMLRETRALGRQISALQSAKPLDEGIDGILSQSSVMNDVKEQATRFAALDLPVLLRGETGTGKELLARAIHQGSSRHQQPFLAINCATLPEHLLESELFGYQAGAFTGANKGGKPGLLELAEGGTIFLDEIAEMSVYLQAKLLRFLENYQFRRVGGTQELNANVRIISATHQNLELNIQNQGFREDLYYRLNVLSIVIPPLRERIDDLSLLIPHFLKLAAKQVALTKPVLTEGGYKLLASYQWPGNIRQLQNSLFRLVALAKSDVIDSEDIALVFNELSEARPIDETGESATGPSSSDYSQCANWHEAQTLFERALLSQLLPKYKTTRALAKRLGVSHNKVAMKLRQHQLP</sequence>
<keyword evidence="2" id="KW-0963">Cytoplasm</keyword>
<evidence type="ECO:0000256" key="3">
    <source>
        <dbReference type="ARBA" id="ARBA00022491"/>
    </source>
</evidence>
<dbReference type="InterPro" id="IPR000014">
    <property type="entry name" value="PAS"/>
</dbReference>
<evidence type="ECO:0000256" key="1">
    <source>
        <dbReference type="ARBA" id="ARBA00004496"/>
    </source>
</evidence>
<dbReference type="RefSeq" id="WP_284296528.1">
    <property type="nucleotide sequence ID" value="NZ_BSSV01000002.1"/>
</dbReference>
<evidence type="ECO:0000259" key="12">
    <source>
        <dbReference type="PROSITE" id="PS50045"/>
    </source>
</evidence>
<evidence type="ECO:0000256" key="4">
    <source>
        <dbReference type="ARBA" id="ARBA00022741"/>
    </source>
</evidence>
<keyword evidence="8" id="KW-0238">DNA-binding</keyword>
<keyword evidence="10" id="KW-0804">Transcription</keyword>
<dbReference type="PROSITE" id="PS00675">
    <property type="entry name" value="SIGMA54_INTERACT_1"/>
    <property type="match status" value="1"/>
</dbReference>
<dbReference type="SMART" id="SM00382">
    <property type="entry name" value="AAA"/>
    <property type="match status" value="1"/>
</dbReference>
<dbReference type="InterPro" id="IPR045865">
    <property type="entry name" value="ACT-like_dom_sf"/>
</dbReference>
<dbReference type="SUPFAM" id="SSF52540">
    <property type="entry name" value="P-loop containing nucleoside triphosphate hydrolases"/>
    <property type="match status" value="1"/>
</dbReference>
<proteinExistence type="predicted"/>
<evidence type="ECO:0000256" key="6">
    <source>
        <dbReference type="ARBA" id="ARBA00022840"/>
    </source>
</evidence>
<keyword evidence="9" id="KW-0010">Activator</keyword>
<dbReference type="InterPro" id="IPR025943">
    <property type="entry name" value="Sigma_54_int_dom_ATP-bd_2"/>
</dbReference>
<dbReference type="Pfam" id="PF18024">
    <property type="entry name" value="HTH_50"/>
    <property type="match status" value="1"/>
</dbReference>
<dbReference type="CDD" id="cd00130">
    <property type="entry name" value="PAS"/>
    <property type="match status" value="1"/>
</dbReference>
<dbReference type="InterPro" id="IPR002078">
    <property type="entry name" value="Sigma_54_int"/>
</dbReference>
<evidence type="ECO:0000256" key="5">
    <source>
        <dbReference type="ARBA" id="ARBA00022797"/>
    </source>
</evidence>